<comment type="subcellular location">
    <subcellularLocation>
        <location evidence="1">Membrane</location>
    </subcellularLocation>
</comment>
<dbReference type="GO" id="GO:0016020">
    <property type="term" value="C:membrane"/>
    <property type="evidence" value="ECO:0007669"/>
    <property type="project" value="UniProtKB-SubCell"/>
</dbReference>
<dbReference type="PANTHER" id="PTHR48261">
    <property type="entry name" value="ACETYLGLUCOSAMINYLTRANSFERASE"/>
    <property type="match status" value="1"/>
</dbReference>
<keyword evidence="7" id="KW-1185">Reference proteome</keyword>
<keyword evidence="2 6" id="KW-0808">Transferase</keyword>
<gene>
    <name evidence="6" type="ORF">CERZMDRAFT_100009</name>
</gene>
<dbReference type="AlphaFoldDB" id="A0A6A6F993"/>
<evidence type="ECO:0000259" key="5">
    <source>
        <dbReference type="Pfam" id="PF09258"/>
    </source>
</evidence>
<evidence type="ECO:0000313" key="6">
    <source>
        <dbReference type="EMBL" id="KAF2209955.1"/>
    </source>
</evidence>
<dbReference type="GO" id="GO:0016757">
    <property type="term" value="F:glycosyltransferase activity"/>
    <property type="evidence" value="ECO:0007669"/>
    <property type="project" value="InterPro"/>
</dbReference>
<feature type="domain" description="Glycosyl transferase 64" evidence="5">
    <location>
        <begin position="71"/>
        <end position="273"/>
    </location>
</feature>
<dbReference type="InterPro" id="IPR029044">
    <property type="entry name" value="Nucleotide-diphossugar_trans"/>
</dbReference>
<dbReference type="PANTHER" id="PTHR48261:SF6">
    <property type="entry name" value="GLYCOSYLTRANSFERASE FAMILY PROTEIN"/>
    <property type="match status" value="1"/>
</dbReference>
<dbReference type="InterPro" id="IPR015338">
    <property type="entry name" value="GT64_dom"/>
</dbReference>
<evidence type="ECO:0000256" key="2">
    <source>
        <dbReference type="ARBA" id="ARBA00022679"/>
    </source>
</evidence>
<sequence length="277" mass="31348">MRNPAGQTGNELLRDEKQALGHAVINLDVLSISIPLLVESRMCSGKVGKDVDRGRGSVEVDHLCQGIVSPTYRRLQSLPKFLGNYANGNLTSLRKVMLLWNEIENDPPASFLESLGTYNVPVILEQRHVTSLSQSFHPSGNVNTNCVFLVEDDVILKPEDIDSEYQVWKKQTKGRQRMLNFVAREARKQQQQLIYNQPREEYHMALTKAAFYHTDWMKAYWADDAVTTSLRENEDILVSFLRALFARVPPISVRPEVMIDFGGSDGISSGKGHLVYR</sequence>
<dbReference type="Pfam" id="PF09258">
    <property type="entry name" value="Glyco_transf_64"/>
    <property type="match status" value="1"/>
</dbReference>
<organism evidence="6 7">
    <name type="scientific">Cercospora zeae-maydis SCOH1-5</name>
    <dbReference type="NCBI Taxonomy" id="717836"/>
    <lineage>
        <taxon>Eukaryota</taxon>
        <taxon>Fungi</taxon>
        <taxon>Dikarya</taxon>
        <taxon>Ascomycota</taxon>
        <taxon>Pezizomycotina</taxon>
        <taxon>Dothideomycetes</taxon>
        <taxon>Dothideomycetidae</taxon>
        <taxon>Mycosphaerellales</taxon>
        <taxon>Mycosphaerellaceae</taxon>
        <taxon>Cercospora</taxon>
    </lineage>
</organism>
<dbReference type="Proteomes" id="UP000799539">
    <property type="component" value="Unassembled WGS sequence"/>
</dbReference>
<dbReference type="Gene3D" id="3.90.550.10">
    <property type="entry name" value="Spore Coat Polysaccharide Biosynthesis Protein SpsA, Chain A"/>
    <property type="match status" value="1"/>
</dbReference>
<evidence type="ECO:0000256" key="3">
    <source>
        <dbReference type="ARBA" id="ARBA00023136"/>
    </source>
</evidence>
<dbReference type="InterPro" id="IPR004263">
    <property type="entry name" value="Exostosin"/>
</dbReference>
<evidence type="ECO:0000313" key="7">
    <source>
        <dbReference type="Proteomes" id="UP000799539"/>
    </source>
</evidence>
<dbReference type="OrthoDB" id="1733656at2759"/>
<name>A0A6A6F993_9PEZI</name>
<dbReference type="EMBL" id="ML992684">
    <property type="protein sequence ID" value="KAF2209955.1"/>
    <property type="molecule type" value="Genomic_DNA"/>
</dbReference>
<keyword evidence="3" id="KW-0472">Membrane</keyword>
<keyword evidence="4" id="KW-1015">Disulfide bond</keyword>
<protein>
    <submittedName>
        <fullName evidence="6">Glycosyltransferase family 64 protein</fullName>
    </submittedName>
</protein>
<accession>A0A6A6F993</accession>
<proteinExistence type="predicted"/>
<evidence type="ECO:0000256" key="4">
    <source>
        <dbReference type="ARBA" id="ARBA00023157"/>
    </source>
</evidence>
<evidence type="ECO:0000256" key="1">
    <source>
        <dbReference type="ARBA" id="ARBA00004370"/>
    </source>
</evidence>
<reference evidence="6" key="1">
    <citation type="journal article" date="2020" name="Stud. Mycol.">
        <title>101 Dothideomycetes genomes: a test case for predicting lifestyles and emergence of pathogens.</title>
        <authorList>
            <person name="Haridas S."/>
            <person name="Albert R."/>
            <person name="Binder M."/>
            <person name="Bloem J."/>
            <person name="Labutti K."/>
            <person name="Salamov A."/>
            <person name="Andreopoulos B."/>
            <person name="Baker S."/>
            <person name="Barry K."/>
            <person name="Bills G."/>
            <person name="Bluhm B."/>
            <person name="Cannon C."/>
            <person name="Castanera R."/>
            <person name="Culley D."/>
            <person name="Daum C."/>
            <person name="Ezra D."/>
            <person name="Gonzalez J."/>
            <person name="Henrissat B."/>
            <person name="Kuo A."/>
            <person name="Liang C."/>
            <person name="Lipzen A."/>
            <person name="Lutzoni F."/>
            <person name="Magnuson J."/>
            <person name="Mondo S."/>
            <person name="Nolan M."/>
            <person name="Ohm R."/>
            <person name="Pangilinan J."/>
            <person name="Park H.-J."/>
            <person name="Ramirez L."/>
            <person name="Alfaro M."/>
            <person name="Sun H."/>
            <person name="Tritt A."/>
            <person name="Yoshinaga Y."/>
            <person name="Zwiers L.-H."/>
            <person name="Turgeon B."/>
            <person name="Goodwin S."/>
            <person name="Spatafora J."/>
            <person name="Crous P."/>
            <person name="Grigoriev I."/>
        </authorList>
    </citation>
    <scope>NUCLEOTIDE SEQUENCE</scope>
    <source>
        <strain evidence="6">SCOH1-5</strain>
    </source>
</reference>